<comment type="caution">
    <text evidence="1">The sequence shown here is derived from an EMBL/GenBank/DDBJ whole genome shotgun (WGS) entry which is preliminary data.</text>
</comment>
<evidence type="ECO:0008006" key="3">
    <source>
        <dbReference type="Google" id="ProtNLM"/>
    </source>
</evidence>
<protein>
    <recommendedName>
        <fullName evidence="3">Antitoxin of toxin-antitoxin stability system</fullName>
    </recommendedName>
</protein>
<dbReference type="EMBL" id="JAUSWJ010000001">
    <property type="protein sequence ID" value="MDQ0514538.1"/>
    <property type="molecule type" value="Genomic_DNA"/>
</dbReference>
<proteinExistence type="predicted"/>
<organism evidence="1 2">
    <name type="scientific">Kaistia geumhonensis</name>
    <dbReference type="NCBI Taxonomy" id="410839"/>
    <lineage>
        <taxon>Bacteria</taxon>
        <taxon>Pseudomonadati</taxon>
        <taxon>Pseudomonadota</taxon>
        <taxon>Alphaproteobacteria</taxon>
        <taxon>Hyphomicrobiales</taxon>
        <taxon>Kaistiaceae</taxon>
        <taxon>Kaistia</taxon>
    </lineage>
</organism>
<reference evidence="1 2" key="1">
    <citation type="submission" date="2023-07" db="EMBL/GenBank/DDBJ databases">
        <title>Genomic Encyclopedia of Type Strains, Phase IV (KMG-IV): sequencing the most valuable type-strain genomes for metagenomic binning, comparative biology and taxonomic classification.</title>
        <authorList>
            <person name="Goeker M."/>
        </authorList>
    </citation>
    <scope>NUCLEOTIDE SEQUENCE [LARGE SCALE GENOMIC DNA]</scope>
    <source>
        <strain evidence="1 2">B1-1</strain>
    </source>
</reference>
<accession>A0ABU0M0R3</accession>
<gene>
    <name evidence="1" type="ORF">QO015_000151</name>
</gene>
<keyword evidence="2" id="KW-1185">Reference proteome</keyword>
<sequence length="112" mass="13045">MPEIIETIVYRLDELSEAAKGAARQWYREGGFDYDWFEFVYDDFERICAILGISLRTRSVRLFGGGTRSKPCIWFSGFWSQGDGACFEGDYRHTRSAARRSLRACACDRRHR</sequence>
<name>A0ABU0M0R3_9HYPH</name>
<evidence type="ECO:0000313" key="1">
    <source>
        <dbReference type="EMBL" id="MDQ0514538.1"/>
    </source>
</evidence>
<dbReference type="Proteomes" id="UP001223743">
    <property type="component" value="Unassembled WGS sequence"/>
</dbReference>
<evidence type="ECO:0000313" key="2">
    <source>
        <dbReference type="Proteomes" id="UP001223743"/>
    </source>
</evidence>